<dbReference type="Pfam" id="PF10646">
    <property type="entry name" value="Germane"/>
    <property type="match status" value="1"/>
</dbReference>
<dbReference type="AlphaFoldDB" id="A0AAU9EEP1"/>
<dbReference type="EMBL" id="AP028654">
    <property type="protein sequence ID" value="BEP29899.1"/>
    <property type="molecule type" value="Genomic_DNA"/>
</dbReference>
<organism evidence="2 3">
    <name type="scientific">Helicovermis profundi</name>
    <dbReference type="NCBI Taxonomy" id="3065157"/>
    <lineage>
        <taxon>Bacteria</taxon>
        <taxon>Bacillati</taxon>
        <taxon>Bacillota</taxon>
        <taxon>Clostridia</taxon>
        <taxon>Helicovermis</taxon>
    </lineage>
</organism>
<sequence>MRYTLRVMVIIFLGILLIVISFSNSLTFKELGKKYSIVPNPEAMQLESVLYFVGNNTLEFEKRIIEVKDNDIYQAVGKELMKGSRDKYLHSPFEISSGILNYEIDKSILFINFNNDFLSESFWNKSDVYLYIWSIVDTFTEFDEIYKVQFLFEGKKIDIPIGKYNLLNPLSRDTKFVGILENTPSNVVNEYIDYITLDEYRKAYELLDDKTKAYLDYKSFIVYANEFLNDIDGYKSLLHFTENKIDSWIIHIKYVRINLNDTENNTLMKNIKVTGDKDNWKINLVDQIKF</sequence>
<name>A0AAU9EEP1_9FIRM</name>
<evidence type="ECO:0000259" key="1">
    <source>
        <dbReference type="SMART" id="SM00909"/>
    </source>
</evidence>
<dbReference type="Proteomes" id="UP001321786">
    <property type="component" value="Chromosome"/>
</dbReference>
<accession>A0AAU9EEP1</accession>
<dbReference type="SMART" id="SM00909">
    <property type="entry name" value="Germane"/>
    <property type="match status" value="1"/>
</dbReference>
<evidence type="ECO:0000313" key="2">
    <source>
        <dbReference type="EMBL" id="BEP29899.1"/>
    </source>
</evidence>
<gene>
    <name evidence="2" type="ORF">HLPR_22300</name>
</gene>
<dbReference type="RefSeq" id="WP_338535510.1">
    <property type="nucleotide sequence ID" value="NZ_AP028654.1"/>
</dbReference>
<dbReference type="KEGG" id="hprf:HLPR_22300"/>
<protein>
    <recommendedName>
        <fullName evidence="1">GerMN domain-containing protein</fullName>
    </recommendedName>
</protein>
<dbReference type="InterPro" id="IPR019606">
    <property type="entry name" value="GerMN"/>
</dbReference>
<proteinExistence type="predicted"/>
<reference evidence="2 3" key="1">
    <citation type="submission" date="2023-08" db="EMBL/GenBank/DDBJ databases">
        <title>Helicovermis profunda gen. nov., sp. nov., a novel mesophilic, fermentative bacterium within the Bacillota from a deep-sea hydrothermal vent chimney.</title>
        <authorList>
            <person name="Miyazaki U."/>
            <person name="Mizutani D."/>
            <person name="Hashimoto Y."/>
            <person name="Tame A."/>
            <person name="Sawayama S."/>
            <person name="Miyazaki J."/>
            <person name="Takai K."/>
            <person name="Nakagawa S."/>
        </authorList>
    </citation>
    <scope>NUCLEOTIDE SEQUENCE [LARGE SCALE GENOMIC DNA]</scope>
    <source>
        <strain evidence="2 3">S502</strain>
    </source>
</reference>
<feature type="domain" description="GerMN" evidence="1">
    <location>
        <begin position="73"/>
        <end position="161"/>
    </location>
</feature>
<evidence type="ECO:0000313" key="3">
    <source>
        <dbReference type="Proteomes" id="UP001321786"/>
    </source>
</evidence>
<keyword evidence="3" id="KW-1185">Reference proteome</keyword>